<accession>A0A9W6NE97</accession>
<reference evidence="3" key="1">
    <citation type="journal article" date="2014" name="Int. J. Syst. Evol. Microbiol.">
        <title>Complete genome sequence of Corynebacterium casei LMG S-19264T (=DSM 44701T), isolated from a smear-ripened cheese.</title>
        <authorList>
            <consortium name="US DOE Joint Genome Institute (JGI-PGF)"/>
            <person name="Walter F."/>
            <person name="Albersmeier A."/>
            <person name="Kalinowski J."/>
            <person name="Ruckert C."/>
        </authorList>
    </citation>
    <scope>NUCLEOTIDE SEQUENCE</scope>
    <source>
        <strain evidence="3">VKM B-2935</strain>
    </source>
</reference>
<name>A0A9W6NE97_9PSED</name>
<feature type="transmembrane region" description="Helical" evidence="1">
    <location>
        <begin position="170"/>
        <end position="191"/>
    </location>
</feature>
<evidence type="ECO:0000259" key="2">
    <source>
        <dbReference type="Pfam" id="PF00487"/>
    </source>
</evidence>
<dbReference type="EMBL" id="BSFN01000001">
    <property type="protein sequence ID" value="GLK87341.1"/>
    <property type="molecule type" value="Genomic_DNA"/>
</dbReference>
<keyword evidence="1" id="KW-1133">Transmembrane helix</keyword>
<evidence type="ECO:0000313" key="3">
    <source>
        <dbReference type="EMBL" id="GLK87341.1"/>
    </source>
</evidence>
<reference evidence="3" key="2">
    <citation type="submission" date="2023-01" db="EMBL/GenBank/DDBJ databases">
        <authorList>
            <person name="Sun Q."/>
            <person name="Evtushenko L."/>
        </authorList>
    </citation>
    <scope>NUCLEOTIDE SEQUENCE</scope>
    <source>
        <strain evidence="3">VKM B-2935</strain>
    </source>
</reference>
<dbReference type="AlphaFoldDB" id="A0A9W6NE97"/>
<evidence type="ECO:0000256" key="1">
    <source>
        <dbReference type="SAM" id="Phobius"/>
    </source>
</evidence>
<organism evidence="3 4">
    <name type="scientific">Pseudomonas turukhanskensis</name>
    <dbReference type="NCBI Taxonomy" id="1806536"/>
    <lineage>
        <taxon>Bacteria</taxon>
        <taxon>Pseudomonadati</taxon>
        <taxon>Pseudomonadota</taxon>
        <taxon>Gammaproteobacteria</taxon>
        <taxon>Pseudomonadales</taxon>
        <taxon>Pseudomonadaceae</taxon>
        <taxon>Pseudomonas</taxon>
    </lineage>
</organism>
<proteinExistence type="predicted"/>
<comment type="caution">
    <text evidence="3">The sequence shown here is derived from an EMBL/GenBank/DDBJ whole genome shotgun (WGS) entry which is preliminary data.</text>
</comment>
<evidence type="ECO:0000313" key="4">
    <source>
        <dbReference type="Proteomes" id="UP001143328"/>
    </source>
</evidence>
<dbReference type="Pfam" id="PF00487">
    <property type="entry name" value="FA_desaturase"/>
    <property type="match status" value="1"/>
</dbReference>
<gene>
    <name evidence="3" type="ORF">GCM10017655_04030</name>
</gene>
<feature type="domain" description="Fatty acid desaturase" evidence="2">
    <location>
        <begin position="38"/>
        <end position="286"/>
    </location>
</feature>
<feature type="transmembrane region" description="Helical" evidence="1">
    <location>
        <begin position="12"/>
        <end position="30"/>
    </location>
</feature>
<dbReference type="RefSeq" id="WP_271193597.1">
    <property type="nucleotide sequence ID" value="NZ_BSFN01000001.1"/>
</dbReference>
<dbReference type="Proteomes" id="UP001143328">
    <property type="component" value="Unassembled WGS sequence"/>
</dbReference>
<keyword evidence="4" id="KW-1185">Reference proteome</keyword>
<dbReference type="InterPro" id="IPR005804">
    <property type="entry name" value="FA_desaturase_dom"/>
</dbReference>
<dbReference type="GO" id="GO:0006629">
    <property type="term" value="P:lipid metabolic process"/>
    <property type="evidence" value="ECO:0007669"/>
    <property type="project" value="InterPro"/>
</dbReference>
<feature type="transmembrane region" description="Helical" evidence="1">
    <location>
        <begin position="36"/>
        <end position="55"/>
    </location>
</feature>
<keyword evidence="1" id="KW-0812">Transmembrane</keyword>
<keyword evidence="1" id="KW-0472">Membrane</keyword>
<protein>
    <recommendedName>
        <fullName evidence="2">Fatty acid desaturase domain-containing protein</fullName>
    </recommendedName>
</protein>
<sequence length="334" mass="38183">MFKETRGAMYHGLALAYVLAGYGLGIAGLFSAHLAINLLATLWLAHAMIIAGYLLHECAHNTVFRTNEQNARLGKLLTWVTGSCYGTYEDIRFKHFRHHVDNADIIWFEYDKWFARHPLVLKTIQVLEWLYIPAHDVLMHGVMVFGAFIIPQRKTQRARNLAFIVLRGSLFAALLWFFPFAALLYAVAYLLMMTVLRFMDAPQHDYGGTPTLFEKVPAPYKGDRTYEQAHTFSNPLSVRHLWVNVLVLNFGFHNAHHAKPTTPWYRLPAVHRELYGDQQQMLIPFWAQVKSFHRFRVSRVVMMEGPSADSSDYLPLLQAGHISGGNAASFLTSF</sequence>